<keyword evidence="1" id="KW-0614">Plasmid</keyword>
<reference evidence="1 2" key="1">
    <citation type="journal article" date="2011" name="PLoS ONE">
        <title>The entomopathogenic bacterial endosymbionts xenorhabdus and photorhabdus: convergent lifestyles from divergent genomes.</title>
        <authorList>
            <person name="Chaston J.M."/>
            <person name="Suen G."/>
            <person name="Tucker S.L."/>
            <person name="Andersen A.W."/>
            <person name="Bhasin A."/>
            <person name="Bode E."/>
            <person name="Bode H.B."/>
            <person name="Brachmann A.O."/>
            <person name="Cowles C.E."/>
            <person name="Cowles K.N."/>
            <person name="Darby C."/>
            <person name="de Leon L."/>
            <person name="Drace K."/>
            <person name="Du Z."/>
            <person name="Givaudan A."/>
            <person name="Herbert Tran E.E."/>
            <person name="Jewell K.A."/>
            <person name="Knack J.J."/>
            <person name="Krasomil-Osterfeld K.C."/>
            <person name="Kukor R."/>
            <person name="Lanois A."/>
            <person name="Latreille P."/>
            <person name="Leimgruber N.K."/>
            <person name="Lipke C.M."/>
            <person name="Liu R."/>
            <person name="Lu X."/>
            <person name="Martens E.C."/>
            <person name="Marri P.R."/>
            <person name="Medigue C."/>
            <person name="Menard M.L."/>
            <person name="Miller N.M."/>
            <person name="Morales-Soto N."/>
            <person name="Norton S."/>
            <person name="Ogier J.C."/>
            <person name="Orchard S.S."/>
            <person name="Park D."/>
            <person name="Park Y."/>
            <person name="Qurollo B.A."/>
            <person name="Sugar D.R."/>
            <person name="Richards G.R."/>
            <person name="Rouy Z."/>
            <person name="Slominski B."/>
            <person name="Slominski K."/>
            <person name="Snyder H."/>
            <person name="Tjaden B.C."/>
            <person name="van der Hoeven R."/>
            <person name="Welch R.D."/>
            <person name="Wheeler C."/>
            <person name="Xiang B."/>
            <person name="Barbazuk B."/>
            <person name="Gaudriault S."/>
            <person name="Goodner B."/>
            <person name="Slater S.C."/>
            <person name="Forst S."/>
            <person name="Goldman B.S."/>
            <person name="Goodrich-Blair H."/>
        </authorList>
    </citation>
    <scope>NUCLEOTIDE SEQUENCE [LARGE SCALE GENOMIC DNA]</scope>
    <source>
        <strain evidence="2">ATCC 19061 / DSM 3370 / CCUG 14189 / LMG 1036 / NCIMB 9965 / AN6</strain>
    </source>
</reference>
<name>D3VLW9_XENNA</name>
<evidence type="ECO:0000313" key="2">
    <source>
        <dbReference type="Proteomes" id="UP000008075"/>
    </source>
</evidence>
<dbReference type="KEGG" id="xne:XNC1_p0053"/>
<geneLocation type="plasmid" evidence="1 2">
    <name>XNC1_p</name>
</geneLocation>
<dbReference type="AlphaFoldDB" id="D3VLW9"/>
<organism evidence="1 2">
    <name type="scientific">Xenorhabdus nematophila (strain ATCC 19061 / DSM 3370 / CCUG 14189 / LMG 1036 / NCIMB 9965 / AN6)</name>
    <dbReference type="NCBI Taxonomy" id="406817"/>
    <lineage>
        <taxon>Bacteria</taxon>
        <taxon>Pseudomonadati</taxon>
        <taxon>Pseudomonadota</taxon>
        <taxon>Gammaproteobacteria</taxon>
        <taxon>Enterobacterales</taxon>
        <taxon>Morganellaceae</taxon>
        <taxon>Xenorhabdus</taxon>
    </lineage>
</organism>
<gene>
    <name evidence="1" type="ORF">XNC1_p0053</name>
</gene>
<dbReference type="EMBL" id="FN667743">
    <property type="protein sequence ID" value="CBJ92921.1"/>
    <property type="molecule type" value="Genomic_DNA"/>
</dbReference>
<protein>
    <submittedName>
        <fullName evidence="1">Uncharacterized protein</fullName>
    </submittedName>
</protein>
<proteinExistence type="predicted"/>
<dbReference type="Proteomes" id="UP000008075">
    <property type="component" value="Plasmid XNC1_p"/>
</dbReference>
<evidence type="ECO:0000313" key="1">
    <source>
        <dbReference type="EMBL" id="CBJ92921.1"/>
    </source>
</evidence>
<sequence length="170" mass="19705">MEWSNLAMTSKKARVLEVVMQLNRYTARESDKSRILRIIGWCKRNHLTLAGLPYDDNLSGSEGISLEIITPPGMSREMLEQAVKEGYSERDVIRHRILECPIRWFIEADEKAFDHELFHDYVVAHGYDEPSSEVYELAETWLWQGKDYALIAAEEIVARDLCVRDDENEG</sequence>
<accession>D3VLW9</accession>
<keyword evidence="2" id="KW-1185">Reference proteome</keyword>
<dbReference type="HOGENOM" id="CLU_1737307_0_0_6"/>